<reference evidence="2" key="1">
    <citation type="journal article" date="2010" name="Stand. Genomic Sci.">
        <title>Complete genome sequence of 'Thermobaculum terrenum' type strain (YNP1).</title>
        <authorList>
            <person name="Kiss H."/>
            <person name="Cleland D."/>
            <person name="Lapidus A."/>
            <person name="Lucas S."/>
            <person name="Glavina Del Rio T."/>
            <person name="Nolan M."/>
            <person name="Tice H."/>
            <person name="Han C."/>
            <person name="Goodwin L."/>
            <person name="Pitluck S."/>
            <person name="Liolios K."/>
            <person name="Ivanova N."/>
            <person name="Mavromatis K."/>
            <person name="Ovchinnikova G."/>
            <person name="Pati A."/>
            <person name="Chen A."/>
            <person name="Palaniappan K."/>
            <person name="Land M."/>
            <person name="Hauser L."/>
            <person name="Chang Y."/>
            <person name="Jeffries C."/>
            <person name="Lu M."/>
            <person name="Brettin T."/>
            <person name="Detter J."/>
            <person name="Goker M."/>
            <person name="Tindall B."/>
            <person name="Beck B."/>
            <person name="McDermott T."/>
            <person name="Woyke T."/>
            <person name="Bristow J."/>
            <person name="Eisen J."/>
            <person name="Markowitz V."/>
            <person name="Hugenholtz P."/>
            <person name="Kyrpides N."/>
            <person name="Klenk H."/>
            <person name="Cheng J."/>
        </authorList>
    </citation>
    <scope>NUCLEOTIDE SEQUENCE [LARGE SCALE GENOMIC DNA]</scope>
    <source>
        <strain evidence="2">ATCC BAA-798 / YNP1</strain>
    </source>
</reference>
<dbReference type="AlphaFoldDB" id="D1CEW0"/>
<accession>D1CEW0</accession>
<dbReference type="Proteomes" id="UP000000323">
    <property type="component" value="Chromosome 1"/>
</dbReference>
<dbReference type="EMBL" id="CP001825">
    <property type="protein sequence ID" value="ACZ41466.1"/>
    <property type="molecule type" value="Genomic_DNA"/>
</dbReference>
<evidence type="ECO:0000313" key="1">
    <source>
        <dbReference type="EMBL" id="ACZ41466.1"/>
    </source>
</evidence>
<dbReference type="KEGG" id="ttr:Tter_0548"/>
<keyword evidence="2" id="KW-1185">Reference proteome</keyword>
<protein>
    <submittedName>
        <fullName evidence="1">Uncharacterized protein</fullName>
    </submittedName>
</protein>
<proteinExistence type="predicted"/>
<name>D1CEW0_THET1</name>
<dbReference type="PROSITE" id="PS51318">
    <property type="entry name" value="TAT"/>
    <property type="match status" value="1"/>
</dbReference>
<gene>
    <name evidence="1" type="ordered locus">Tter_0548</name>
</gene>
<sequence>MSTEKVVEKLSKQVDRRRFLGIASKAALGFLLLLSSRRIQTAEAYHTNCTNYNTVRTKYCCHLGYRDDCTSTESSNCFTYGTSHPSWWLWTCCYGTALVECRECCKYSCSKAVLTPSCGSCGGTANVNC</sequence>
<organism evidence="1 2">
    <name type="scientific">Thermobaculum terrenum (strain ATCC BAA-798 / CCMEE 7001 / YNP1)</name>
    <dbReference type="NCBI Taxonomy" id="525904"/>
    <lineage>
        <taxon>Bacteria</taxon>
        <taxon>Bacillati</taxon>
        <taxon>Chloroflexota</taxon>
        <taxon>Chloroflexia</taxon>
        <taxon>Candidatus Thermobaculales</taxon>
        <taxon>Candidatus Thermobaculaceae</taxon>
        <taxon>Thermobaculum</taxon>
    </lineage>
</organism>
<evidence type="ECO:0000313" key="2">
    <source>
        <dbReference type="Proteomes" id="UP000000323"/>
    </source>
</evidence>
<dbReference type="STRING" id="525904.Tter_0548"/>
<dbReference type="HOGENOM" id="CLU_1947827_0_0_0"/>
<dbReference type="InterPro" id="IPR006311">
    <property type="entry name" value="TAT_signal"/>
</dbReference>